<dbReference type="GO" id="GO:0003677">
    <property type="term" value="F:DNA binding"/>
    <property type="evidence" value="ECO:0007669"/>
    <property type="project" value="UniProtKB-KW"/>
</dbReference>
<protein>
    <recommendedName>
        <fullName evidence="5">BZIP domain-containing protein</fullName>
    </recommendedName>
</protein>
<dbReference type="PANTHER" id="PTHR22952:SF433">
    <property type="entry name" value="PROTEIN FD"/>
    <property type="match status" value="1"/>
</dbReference>
<name>A0A9Q0HEI7_9MAGN</name>
<proteinExistence type="predicted"/>
<organism evidence="6 7">
    <name type="scientific">Protea cynaroides</name>
    <dbReference type="NCBI Taxonomy" id="273540"/>
    <lineage>
        <taxon>Eukaryota</taxon>
        <taxon>Viridiplantae</taxon>
        <taxon>Streptophyta</taxon>
        <taxon>Embryophyta</taxon>
        <taxon>Tracheophyta</taxon>
        <taxon>Spermatophyta</taxon>
        <taxon>Magnoliopsida</taxon>
        <taxon>Proteales</taxon>
        <taxon>Proteaceae</taxon>
        <taxon>Protea</taxon>
    </lineage>
</organism>
<evidence type="ECO:0000256" key="2">
    <source>
        <dbReference type="ARBA" id="ARBA00023125"/>
    </source>
</evidence>
<dbReference type="InterPro" id="IPR043452">
    <property type="entry name" value="BZIP46-like"/>
</dbReference>
<keyword evidence="3" id="KW-0539">Nucleus</keyword>
<evidence type="ECO:0000256" key="3">
    <source>
        <dbReference type="ARBA" id="ARBA00023242"/>
    </source>
</evidence>
<dbReference type="PROSITE" id="PS50217">
    <property type="entry name" value="BZIP"/>
    <property type="match status" value="1"/>
</dbReference>
<feature type="compositionally biased region" description="Basic and acidic residues" evidence="4">
    <location>
        <begin position="161"/>
        <end position="176"/>
    </location>
</feature>
<evidence type="ECO:0000256" key="4">
    <source>
        <dbReference type="SAM" id="MobiDB-lite"/>
    </source>
</evidence>
<dbReference type="Gene3D" id="1.20.5.170">
    <property type="match status" value="1"/>
</dbReference>
<dbReference type="GO" id="GO:0005634">
    <property type="term" value="C:nucleus"/>
    <property type="evidence" value="ECO:0007669"/>
    <property type="project" value="UniProtKB-SubCell"/>
</dbReference>
<evidence type="ECO:0000259" key="5">
    <source>
        <dbReference type="PROSITE" id="PS50217"/>
    </source>
</evidence>
<comment type="subcellular location">
    <subcellularLocation>
        <location evidence="1">Nucleus</location>
    </subcellularLocation>
</comment>
<dbReference type="InterPro" id="IPR004827">
    <property type="entry name" value="bZIP"/>
</dbReference>
<evidence type="ECO:0000256" key="1">
    <source>
        <dbReference type="ARBA" id="ARBA00004123"/>
    </source>
</evidence>
<dbReference type="Pfam" id="PF00170">
    <property type="entry name" value="bZIP_1"/>
    <property type="match status" value="1"/>
</dbReference>
<dbReference type="OrthoDB" id="644067at2759"/>
<dbReference type="SMART" id="SM00338">
    <property type="entry name" value="BRLZ"/>
    <property type="match status" value="1"/>
</dbReference>
<keyword evidence="2" id="KW-0238">DNA-binding</keyword>
<feature type="domain" description="BZIP" evidence="5">
    <location>
        <begin position="152"/>
        <end position="203"/>
    </location>
</feature>
<dbReference type="CDD" id="cd14707">
    <property type="entry name" value="bZIP_plant_BZIP46"/>
    <property type="match status" value="1"/>
</dbReference>
<evidence type="ECO:0000313" key="6">
    <source>
        <dbReference type="EMBL" id="KAJ4963293.1"/>
    </source>
</evidence>
<dbReference type="PROSITE" id="PS00036">
    <property type="entry name" value="BZIP_BASIC"/>
    <property type="match status" value="1"/>
</dbReference>
<dbReference type="Proteomes" id="UP001141806">
    <property type="component" value="Unassembled WGS sequence"/>
</dbReference>
<dbReference type="SUPFAM" id="SSF57959">
    <property type="entry name" value="Leucine zipper domain"/>
    <property type="match status" value="1"/>
</dbReference>
<dbReference type="GO" id="GO:0045893">
    <property type="term" value="P:positive regulation of DNA-templated transcription"/>
    <property type="evidence" value="ECO:0007669"/>
    <property type="project" value="InterPro"/>
</dbReference>
<feature type="region of interest" description="Disordered" evidence="4">
    <location>
        <begin position="139"/>
        <end position="178"/>
    </location>
</feature>
<comment type="caution">
    <text evidence="6">The sequence shown here is derived from an EMBL/GenBank/DDBJ whole genome shotgun (WGS) entry which is preliminary data.</text>
</comment>
<sequence length="231" mass="26028">MSSSSAPPSNPTRKTMEDVWKDINLASLTDHPSEDLLLSQNNNIRNETTLSSNVGGMIFQDFLSRPLNSNPSSTSTVVSASPPSLAQPAITLNLSSVPDFNLLENLDPFKSRPQFHSHLINAPSPFFFPSNSPIFSPFGSKKRVSDSEDSSGHRRHKRMIKNRESAARSRARKQESLNELEMEIDHLKKEITSLRKEQEHQRQLLQRQSIFGRTAQLPKKDTLYRTSTAPF</sequence>
<evidence type="ECO:0000313" key="7">
    <source>
        <dbReference type="Proteomes" id="UP001141806"/>
    </source>
</evidence>
<gene>
    <name evidence="6" type="ORF">NE237_023232</name>
</gene>
<dbReference type="GO" id="GO:0003700">
    <property type="term" value="F:DNA-binding transcription factor activity"/>
    <property type="evidence" value="ECO:0007669"/>
    <property type="project" value="InterPro"/>
</dbReference>
<dbReference type="PANTHER" id="PTHR22952">
    <property type="entry name" value="CAMP-RESPONSE ELEMENT BINDING PROTEIN-RELATED"/>
    <property type="match status" value="1"/>
</dbReference>
<keyword evidence="7" id="KW-1185">Reference proteome</keyword>
<accession>A0A9Q0HEI7</accession>
<feature type="compositionally biased region" description="Basic and acidic residues" evidence="4">
    <location>
        <begin position="143"/>
        <end position="152"/>
    </location>
</feature>
<dbReference type="EMBL" id="JAMYWD010000008">
    <property type="protein sequence ID" value="KAJ4963293.1"/>
    <property type="molecule type" value="Genomic_DNA"/>
</dbReference>
<dbReference type="AlphaFoldDB" id="A0A9Q0HEI7"/>
<reference evidence="6" key="1">
    <citation type="journal article" date="2023" name="Plant J.">
        <title>The genome of the king protea, Protea cynaroides.</title>
        <authorList>
            <person name="Chang J."/>
            <person name="Duong T.A."/>
            <person name="Schoeman C."/>
            <person name="Ma X."/>
            <person name="Roodt D."/>
            <person name="Barker N."/>
            <person name="Li Z."/>
            <person name="Van de Peer Y."/>
            <person name="Mizrachi E."/>
        </authorList>
    </citation>
    <scope>NUCLEOTIDE SEQUENCE</scope>
    <source>
        <tissue evidence="6">Young leaves</tissue>
    </source>
</reference>
<dbReference type="InterPro" id="IPR046347">
    <property type="entry name" value="bZIP_sf"/>
</dbReference>